<dbReference type="GO" id="GO:0000105">
    <property type="term" value="P:L-histidine biosynthetic process"/>
    <property type="evidence" value="ECO:0007669"/>
    <property type="project" value="UniProtKB-UniRule"/>
</dbReference>
<comment type="pathway">
    <text evidence="2 11">Amino-acid biosynthesis; L-histidine biosynthesis; L-histidine from 5-phospho-alpha-D-ribose 1-diphosphate: step 7/9.</text>
</comment>
<evidence type="ECO:0000313" key="14">
    <source>
        <dbReference type="Proteomes" id="UP000030856"/>
    </source>
</evidence>
<comment type="cofactor">
    <cofactor evidence="1 11">
        <name>pyridoxal 5'-phosphate</name>
        <dbReference type="ChEBI" id="CHEBI:597326"/>
    </cofactor>
</comment>
<dbReference type="HAMAP" id="MF_01023">
    <property type="entry name" value="HisC_aminotrans_2"/>
    <property type="match status" value="1"/>
</dbReference>
<comment type="caution">
    <text evidence="13">The sequence shown here is derived from an EMBL/GenBank/DDBJ whole genome shotgun (WGS) entry which is preliminary data.</text>
</comment>
<comment type="catalytic activity">
    <reaction evidence="10 11">
        <text>L-histidinol phosphate + 2-oxoglutarate = 3-(imidazol-4-yl)-2-oxopropyl phosphate + L-glutamate</text>
        <dbReference type="Rhea" id="RHEA:23744"/>
        <dbReference type="ChEBI" id="CHEBI:16810"/>
        <dbReference type="ChEBI" id="CHEBI:29985"/>
        <dbReference type="ChEBI" id="CHEBI:57766"/>
        <dbReference type="ChEBI" id="CHEBI:57980"/>
        <dbReference type="EC" id="2.6.1.9"/>
    </reaction>
</comment>
<dbReference type="Gene3D" id="3.90.1150.10">
    <property type="entry name" value="Aspartate Aminotransferase, domain 1"/>
    <property type="match status" value="1"/>
</dbReference>
<evidence type="ECO:0000256" key="10">
    <source>
        <dbReference type="ARBA" id="ARBA00047481"/>
    </source>
</evidence>
<keyword evidence="6 11" id="KW-0028">Amino-acid biosynthesis</keyword>
<dbReference type="InterPro" id="IPR015422">
    <property type="entry name" value="PyrdxlP-dep_Trfase_small"/>
</dbReference>
<dbReference type="GO" id="GO:0004400">
    <property type="term" value="F:histidinol-phosphate transaminase activity"/>
    <property type="evidence" value="ECO:0007669"/>
    <property type="project" value="UniProtKB-UniRule"/>
</dbReference>
<gene>
    <name evidence="11" type="primary">hisC</name>
    <name evidence="13" type="ORF">JV46_17750</name>
</gene>
<comment type="similarity">
    <text evidence="3 11">Belongs to the class-II pyridoxal-phosphate-dependent aminotransferase family. Histidinol-phosphate aminotransferase subfamily.</text>
</comment>
<evidence type="ECO:0000256" key="6">
    <source>
        <dbReference type="ARBA" id="ARBA00022605"/>
    </source>
</evidence>
<keyword evidence="8 11" id="KW-0663">Pyridoxal phosphate</keyword>
<proteinExistence type="inferred from homology"/>
<dbReference type="NCBIfam" id="TIGR01141">
    <property type="entry name" value="hisC"/>
    <property type="match status" value="1"/>
</dbReference>
<evidence type="ECO:0000256" key="2">
    <source>
        <dbReference type="ARBA" id="ARBA00005011"/>
    </source>
</evidence>
<evidence type="ECO:0000256" key="1">
    <source>
        <dbReference type="ARBA" id="ARBA00001933"/>
    </source>
</evidence>
<keyword evidence="9 11" id="KW-0368">Histidine biosynthesis</keyword>
<dbReference type="AlphaFoldDB" id="A0A0B0H8R2"/>
<accession>A0A0B0H8R2</accession>
<dbReference type="InterPro" id="IPR004839">
    <property type="entry name" value="Aminotransferase_I/II_large"/>
</dbReference>
<dbReference type="GO" id="GO:0030170">
    <property type="term" value="F:pyridoxal phosphate binding"/>
    <property type="evidence" value="ECO:0007669"/>
    <property type="project" value="InterPro"/>
</dbReference>
<dbReference type="CDD" id="cd00609">
    <property type="entry name" value="AAT_like"/>
    <property type="match status" value="1"/>
</dbReference>
<dbReference type="InterPro" id="IPR005861">
    <property type="entry name" value="HisP_aminotrans"/>
</dbReference>
<name>A0A0B0H8R2_SOVGS</name>
<dbReference type="UniPathway" id="UPA00031">
    <property type="reaction ID" value="UER00012"/>
</dbReference>
<evidence type="ECO:0000256" key="3">
    <source>
        <dbReference type="ARBA" id="ARBA00007970"/>
    </source>
</evidence>
<evidence type="ECO:0000259" key="12">
    <source>
        <dbReference type="Pfam" id="PF00155"/>
    </source>
</evidence>
<dbReference type="SUPFAM" id="SSF53383">
    <property type="entry name" value="PLP-dependent transferases"/>
    <property type="match status" value="1"/>
</dbReference>
<dbReference type="PANTHER" id="PTHR42885">
    <property type="entry name" value="HISTIDINOL-PHOSPHATE AMINOTRANSFERASE-RELATED"/>
    <property type="match status" value="1"/>
</dbReference>
<dbReference type="EMBL" id="JRAA01000001">
    <property type="protein sequence ID" value="KHF26568.1"/>
    <property type="molecule type" value="Genomic_DNA"/>
</dbReference>
<reference evidence="13 14" key="1">
    <citation type="journal article" date="2014" name="BMC Genomics">
        <title>The genome of the intracellular bacterium of the coastal bivalve, Solemya velum: a blueprint for thriving in and out of symbiosis.</title>
        <authorList>
            <person name="Dmytrenko O."/>
            <person name="Russell S.L."/>
            <person name="Loo W.T."/>
            <person name="Fontanez K.M."/>
            <person name="Liao L."/>
            <person name="Roeselers G."/>
            <person name="Sharma R."/>
            <person name="Stewart F.J."/>
            <person name="Newton I.L."/>
            <person name="Woyke T."/>
            <person name="Wu D."/>
            <person name="Lang J.M."/>
            <person name="Eisen J.A."/>
            <person name="Cavanaugh C.M."/>
        </authorList>
    </citation>
    <scope>NUCLEOTIDE SEQUENCE [LARGE SCALE GENOMIC DNA]</scope>
    <source>
        <strain evidence="13 14">WH</strain>
    </source>
</reference>
<feature type="modified residue" description="N6-(pyridoxal phosphate)lysine" evidence="11">
    <location>
        <position position="223"/>
    </location>
</feature>
<dbReference type="Gene3D" id="3.40.640.10">
    <property type="entry name" value="Type I PLP-dependent aspartate aminotransferase-like (Major domain)"/>
    <property type="match status" value="1"/>
</dbReference>
<dbReference type="RefSeq" id="WP_338108480.1">
    <property type="nucleotide sequence ID" value="NZ_JRAA01000001.1"/>
</dbReference>
<dbReference type="eggNOG" id="COG0079">
    <property type="taxonomic scope" value="Bacteria"/>
</dbReference>
<feature type="domain" description="Aminotransferase class I/classII large" evidence="12">
    <location>
        <begin position="30"/>
        <end position="358"/>
    </location>
</feature>
<dbReference type="InterPro" id="IPR015421">
    <property type="entry name" value="PyrdxlP-dep_Trfase_major"/>
</dbReference>
<evidence type="ECO:0000256" key="8">
    <source>
        <dbReference type="ARBA" id="ARBA00022898"/>
    </source>
</evidence>
<evidence type="ECO:0000256" key="4">
    <source>
        <dbReference type="ARBA" id="ARBA00011738"/>
    </source>
</evidence>
<protein>
    <recommendedName>
        <fullName evidence="11">Histidinol-phosphate aminotransferase</fullName>
        <ecNumber evidence="11">2.6.1.9</ecNumber>
    </recommendedName>
    <alternativeName>
        <fullName evidence="11">Imidazole acetol-phosphate transaminase</fullName>
    </alternativeName>
</protein>
<sequence length="365" mass="40727">MSEIEKRIRQWIRPEVQAINAYHVPLSEGLIKLDAMENPYTWPETMRDEWAALIRETDVNRYPDPQAATLTQALREAMQIPGDAGVLLGNGSDEIIQMLALALALGGEQRVILSVEPSFVMYRMIAEFSGLRYVGVPLDADDFSLQPEVLLAEIAQHQPAVVYLAYPNNPTGNLFDIDVIEKVIAVAPGLVVIDEAYSPFTYASFMQRVGDYDNLVVMRTVSKMGLAGLRLGLLAGPAEWIEQIDKTRLPYNINRLTQVSASFALKHKQLFDEQTNRLRVERESLLAELASIPAVKVFPSEANFILIRLEQGDASETFDAIRAQGVLIKNLSNSHPLLANCLRVTVGTQEENAAFLTAFRRVYQP</sequence>
<organism evidence="13 14">
    <name type="scientific">Solemya velum gill symbiont</name>
    <dbReference type="NCBI Taxonomy" id="2340"/>
    <lineage>
        <taxon>Bacteria</taxon>
        <taxon>Pseudomonadati</taxon>
        <taxon>Pseudomonadota</taxon>
        <taxon>Gammaproteobacteria</taxon>
        <taxon>sulfur-oxidizing symbionts</taxon>
    </lineage>
</organism>
<evidence type="ECO:0000256" key="9">
    <source>
        <dbReference type="ARBA" id="ARBA00023102"/>
    </source>
</evidence>
<dbReference type="Pfam" id="PF00155">
    <property type="entry name" value="Aminotran_1_2"/>
    <property type="match status" value="1"/>
</dbReference>
<evidence type="ECO:0000256" key="11">
    <source>
        <dbReference type="HAMAP-Rule" id="MF_01023"/>
    </source>
</evidence>
<keyword evidence="7 11" id="KW-0808">Transferase</keyword>
<dbReference type="PANTHER" id="PTHR42885:SF2">
    <property type="entry name" value="HISTIDINOL-PHOSPHATE AMINOTRANSFERASE"/>
    <property type="match status" value="1"/>
</dbReference>
<dbReference type="EC" id="2.6.1.9" evidence="11"/>
<keyword evidence="14" id="KW-1185">Reference proteome</keyword>
<evidence type="ECO:0000256" key="7">
    <source>
        <dbReference type="ARBA" id="ARBA00022679"/>
    </source>
</evidence>
<keyword evidence="5 11" id="KW-0032">Aminotransferase</keyword>
<dbReference type="PATRIC" id="fig|2340.3.peg.1085"/>
<dbReference type="InterPro" id="IPR015424">
    <property type="entry name" value="PyrdxlP-dep_Trfase"/>
</dbReference>
<comment type="subunit">
    <text evidence="4 11">Homodimer.</text>
</comment>
<dbReference type="STRING" id="2340.JV46_17750"/>
<evidence type="ECO:0000313" key="13">
    <source>
        <dbReference type="EMBL" id="KHF26568.1"/>
    </source>
</evidence>
<evidence type="ECO:0000256" key="5">
    <source>
        <dbReference type="ARBA" id="ARBA00022576"/>
    </source>
</evidence>
<dbReference type="Proteomes" id="UP000030856">
    <property type="component" value="Unassembled WGS sequence"/>
</dbReference>